<keyword evidence="5" id="KW-0998">Cell outer membrane</keyword>
<organism evidence="8 9">
    <name type="scientific">Parapedobacter pyrenivorans</name>
    <dbReference type="NCBI Taxonomy" id="1305674"/>
    <lineage>
        <taxon>Bacteria</taxon>
        <taxon>Pseudomonadati</taxon>
        <taxon>Bacteroidota</taxon>
        <taxon>Sphingobacteriia</taxon>
        <taxon>Sphingobacteriales</taxon>
        <taxon>Sphingobacteriaceae</taxon>
        <taxon>Parapedobacter</taxon>
    </lineage>
</organism>
<evidence type="ECO:0000256" key="4">
    <source>
        <dbReference type="ARBA" id="ARBA00023136"/>
    </source>
</evidence>
<evidence type="ECO:0000256" key="5">
    <source>
        <dbReference type="ARBA" id="ARBA00023237"/>
    </source>
</evidence>
<evidence type="ECO:0008006" key="10">
    <source>
        <dbReference type="Google" id="ProtNLM"/>
    </source>
</evidence>
<keyword evidence="4" id="KW-0472">Membrane</keyword>
<dbReference type="InterPro" id="IPR012944">
    <property type="entry name" value="SusD_RagB_dom"/>
</dbReference>
<dbReference type="AlphaFoldDB" id="A0A917MDJ2"/>
<dbReference type="EMBL" id="BMER01000004">
    <property type="protein sequence ID" value="GGG96937.1"/>
    <property type="molecule type" value="Genomic_DNA"/>
</dbReference>
<dbReference type="Pfam" id="PF14322">
    <property type="entry name" value="SusD-like_3"/>
    <property type="match status" value="1"/>
</dbReference>
<proteinExistence type="inferred from homology"/>
<evidence type="ECO:0000313" key="8">
    <source>
        <dbReference type="EMBL" id="GGG96937.1"/>
    </source>
</evidence>
<comment type="subcellular location">
    <subcellularLocation>
        <location evidence="1">Cell outer membrane</location>
    </subcellularLocation>
</comment>
<sequence>MKLPKYILIFLSVFLGACNPDFVEIDNATAISTANYPNTVDDLEQLLAGVYATQHAAGIFGRAIGPYSTYVLDHTCDLSWQGSPNWIQMGQNNTLPNDAFLRQIWPDLWRGVQRANTLLAGVARVGENASEAALAEIDLIRGQAFFLRAWYYFYLTAFWGETFIVDGAGGEKMGMPIVTETANSLSETQVSRATVKETWDFIIGDLVAATELLDGKSWSSLQDKHKADEWSAKGFLAKVYVFVQDWEAAKVLLNEVISQSNKALVPFDVYRTMFNGEHEFNSESLYELNLNVDITYPGADDRSMGSHIGTMISPTYVSPTTGTASASAWCNVFPHAKNITRFGFDLGHYFPPGTTVANVANVDPNYVVASKKARSEKTVDPRLWVACLQPYVDSMVVNGAKHPISHYLDINEIDMEAWSFRKYINLNGTELEINRSNGSNILWLRLADIYLLYAETLIHTGNNAEALEYINKVKRRAYGVAVDAPSPFDYNSLSDATMASDPALRNDPLKYERWAEFFGEFNWWFDVCRWKMGASEAAYYEKIRGGTIQWADDSDYAQPIPIDELNANPDMIQNPGY</sequence>
<dbReference type="InterPro" id="IPR033985">
    <property type="entry name" value="SusD-like_N"/>
</dbReference>
<gene>
    <name evidence="8" type="ORF">GCM10007415_35280</name>
</gene>
<dbReference type="GO" id="GO:0009279">
    <property type="term" value="C:cell outer membrane"/>
    <property type="evidence" value="ECO:0007669"/>
    <property type="project" value="UniProtKB-SubCell"/>
</dbReference>
<evidence type="ECO:0000256" key="3">
    <source>
        <dbReference type="ARBA" id="ARBA00022729"/>
    </source>
</evidence>
<reference evidence="8" key="1">
    <citation type="journal article" date="2014" name="Int. J. Syst. Evol. Microbiol.">
        <title>Complete genome sequence of Corynebacterium casei LMG S-19264T (=DSM 44701T), isolated from a smear-ripened cheese.</title>
        <authorList>
            <consortium name="US DOE Joint Genome Institute (JGI-PGF)"/>
            <person name="Walter F."/>
            <person name="Albersmeier A."/>
            <person name="Kalinowski J."/>
            <person name="Ruckert C."/>
        </authorList>
    </citation>
    <scope>NUCLEOTIDE SEQUENCE</scope>
    <source>
        <strain evidence="8">CGMCC 1.12195</strain>
    </source>
</reference>
<evidence type="ECO:0000259" key="6">
    <source>
        <dbReference type="Pfam" id="PF07980"/>
    </source>
</evidence>
<dbReference type="RefSeq" id="WP_188507404.1">
    <property type="nucleotide sequence ID" value="NZ_BMER01000004.1"/>
</dbReference>
<protein>
    <recommendedName>
        <fullName evidence="10">Starch-binding associating with outer membrane</fullName>
    </recommendedName>
</protein>
<evidence type="ECO:0000256" key="2">
    <source>
        <dbReference type="ARBA" id="ARBA00006275"/>
    </source>
</evidence>
<feature type="domain" description="RagB/SusD" evidence="6">
    <location>
        <begin position="414"/>
        <end position="577"/>
    </location>
</feature>
<dbReference type="Proteomes" id="UP000660862">
    <property type="component" value="Unassembled WGS sequence"/>
</dbReference>
<keyword evidence="3" id="KW-0732">Signal</keyword>
<evidence type="ECO:0000313" key="9">
    <source>
        <dbReference type="Proteomes" id="UP000660862"/>
    </source>
</evidence>
<reference evidence="8" key="2">
    <citation type="submission" date="2020-09" db="EMBL/GenBank/DDBJ databases">
        <authorList>
            <person name="Sun Q."/>
            <person name="Zhou Y."/>
        </authorList>
    </citation>
    <scope>NUCLEOTIDE SEQUENCE</scope>
    <source>
        <strain evidence="8">CGMCC 1.12195</strain>
    </source>
</reference>
<keyword evidence="9" id="KW-1185">Reference proteome</keyword>
<comment type="similarity">
    <text evidence="2">Belongs to the SusD family.</text>
</comment>
<dbReference type="Gene3D" id="1.25.40.390">
    <property type="match status" value="1"/>
</dbReference>
<evidence type="ECO:0000259" key="7">
    <source>
        <dbReference type="Pfam" id="PF14322"/>
    </source>
</evidence>
<dbReference type="PROSITE" id="PS51257">
    <property type="entry name" value="PROKAR_LIPOPROTEIN"/>
    <property type="match status" value="1"/>
</dbReference>
<accession>A0A917MDJ2</accession>
<dbReference type="Pfam" id="PF07980">
    <property type="entry name" value="SusD_RagB"/>
    <property type="match status" value="1"/>
</dbReference>
<dbReference type="InterPro" id="IPR011990">
    <property type="entry name" value="TPR-like_helical_dom_sf"/>
</dbReference>
<dbReference type="SUPFAM" id="SSF48452">
    <property type="entry name" value="TPR-like"/>
    <property type="match status" value="1"/>
</dbReference>
<evidence type="ECO:0000256" key="1">
    <source>
        <dbReference type="ARBA" id="ARBA00004442"/>
    </source>
</evidence>
<feature type="domain" description="SusD-like N-terminal" evidence="7">
    <location>
        <begin position="40"/>
        <end position="240"/>
    </location>
</feature>
<comment type="caution">
    <text evidence="8">The sequence shown here is derived from an EMBL/GenBank/DDBJ whole genome shotgun (WGS) entry which is preliminary data.</text>
</comment>
<name>A0A917MDJ2_9SPHI</name>